<dbReference type="SUPFAM" id="SSF56112">
    <property type="entry name" value="Protein kinase-like (PK-like)"/>
    <property type="match status" value="1"/>
</dbReference>
<dbReference type="Proteomes" id="UP000266673">
    <property type="component" value="Unassembled WGS sequence"/>
</dbReference>
<proteinExistence type="predicted"/>
<dbReference type="Gene3D" id="1.10.510.10">
    <property type="entry name" value="Transferase(Phosphotransferase) domain 1"/>
    <property type="match status" value="1"/>
</dbReference>
<comment type="caution">
    <text evidence="2">The sequence shown here is derived from an EMBL/GenBank/DDBJ whole genome shotgun (WGS) entry which is preliminary data.</text>
</comment>
<dbReference type="EMBL" id="QKWP01000472">
    <property type="protein sequence ID" value="RIB19457.1"/>
    <property type="molecule type" value="Genomic_DNA"/>
</dbReference>
<dbReference type="InterPro" id="IPR000719">
    <property type="entry name" value="Prot_kinase_dom"/>
</dbReference>
<gene>
    <name evidence="2" type="ORF">C2G38_2036039</name>
</gene>
<protein>
    <recommendedName>
        <fullName evidence="1">Protein kinase domain-containing protein</fullName>
    </recommendedName>
</protein>
<keyword evidence="3" id="KW-1185">Reference proteome</keyword>
<organism evidence="2 3">
    <name type="scientific">Gigaspora rosea</name>
    <dbReference type="NCBI Taxonomy" id="44941"/>
    <lineage>
        <taxon>Eukaryota</taxon>
        <taxon>Fungi</taxon>
        <taxon>Fungi incertae sedis</taxon>
        <taxon>Mucoromycota</taxon>
        <taxon>Glomeromycotina</taxon>
        <taxon>Glomeromycetes</taxon>
        <taxon>Diversisporales</taxon>
        <taxon>Gigasporaceae</taxon>
        <taxon>Gigaspora</taxon>
    </lineage>
</organism>
<reference evidence="2 3" key="1">
    <citation type="submission" date="2018-06" db="EMBL/GenBank/DDBJ databases">
        <title>Comparative genomics reveals the genomic features of Rhizophagus irregularis, R. cerebriforme, R. diaphanum and Gigaspora rosea, and their symbiotic lifestyle signature.</title>
        <authorList>
            <person name="Morin E."/>
            <person name="San Clemente H."/>
            <person name="Chen E.C.H."/>
            <person name="De La Providencia I."/>
            <person name="Hainaut M."/>
            <person name="Kuo A."/>
            <person name="Kohler A."/>
            <person name="Murat C."/>
            <person name="Tang N."/>
            <person name="Roy S."/>
            <person name="Loubradou J."/>
            <person name="Henrissat B."/>
            <person name="Grigoriev I.V."/>
            <person name="Corradi N."/>
            <person name="Roux C."/>
            <person name="Martin F.M."/>
        </authorList>
    </citation>
    <scope>NUCLEOTIDE SEQUENCE [LARGE SCALE GENOMIC DNA]</scope>
    <source>
        <strain evidence="2 3">DAOM 194757</strain>
    </source>
</reference>
<dbReference type="InterPro" id="IPR011009">
    <property type="entry name" value="Kinase-like_dom_sf"/>
</dbReference>
<feature type="domain" description="Protein kinase" evidence="1">
    <location>
        <begin position="1"/>
        <end position="123"/>
    </location>
</feature>
<name>A0A397VDQ8_9GLOM</name>
<evidence type="ECO:0000259" key="1">
    <source>
        <dbReference type="PROSITE" id="PS50011"/>
    </source>
</evidence>
<dbReference type="AlphaFoldDB" id="A0A397VDQ8"/>
<dbReference type="GO" id="GO:0004672">
    <property type="term" value="F:protein kinase activity"/>
    <property type="evidence" value="ECO:0007669"/>
    <property type="project" value="InterPro"/>
</dbReference>
<dbReference type="Pfam" id="PF00069">
    <property type="entry name" value="Pkinase"/>
    <property type="match status" value="1"/>
</dbReference>
<dbReference type="PROSITE" id="PS50011">
    <property type="entry name" value="PROTEIN_KINASE_DOM"/>
    <property type="match status" value="1"/>
</dbReference>
<evidence type="ECO:0000313" key="3">
    <source>
        <dbReference type="Proteomes" id="UP000266673"/>
    </source>
</evidence>
<accession>A0A397VDQ8</accession>
<evidence type="ECO:0000313" key="2">
    <source>
        <dbReference type="EMBL" id="RIB19457.1"/>
    </source>
</evidence>
<sequence>MDNWNKDIGDCIKECQLRAWSYENAIEWIPFDKLLDIKEIGKDKLDNVHRCAYIHADFHSGNILQDQQSYIADLELSKKKEDNASESETYSVMPYVPPEVLTGKQQFTQAADIYSLVLLCQKC</sequence>
<dbReference type="GO" id="GO:0005524">
    <property type="term" value="F:ATP binding"/>
    <property type="evidence" value="ECO:0007669"/>
    <property type="project" value="InterPro"/>
</dbReference>